<evidence type="ECO:0000313" key="3">
    <source>
        <dbReference type="Proteomes" id="UP000000226"/>
    </source>
</evidence>
<dbReference type="Gramene" id="ESW26437">
    <property type="protein sequence ID" value="ESW26437"/>
    <property type="gene ID" value="PHAVU_003G119600g"/>
</dbReference>
<name>V7C8C9_PHAVU</name>
<evidence type="ECO:0000259" key="1">
    <source>
        <dbReference type="Pfam" id="PF12776"/>
    </source>
</evidence>
<dbReference type="Proteomes" id="UP000000226">
    <property type="component" value="Chromosome 3"/>
</dbReference>
<proteinExistence type="predicted"/>
<dbReference type="PANTHER" id="PTHR46929">
    <property type="entry name" value="EXPRESSED PROTEIN"/>
    <property type="match status" value="1"/>
</dbReference>
<dbReference type="AlphaFoldDB" id="V7C8C9"/>
<protein>
    <recommendedName>
        <fullName evidence="1">Myb/SANT-like domain-containing protein</fullName>
    </recommendedName>
</protein>
<sequence>MDHAKNVVPDSSGGYQEFTKWTVEMDLIRLNEMVEEACRGSRIDGRLSAFKKKHVKNRQKRLKDKWREVHDLFGGLSGFAWNHTTKRFEVEDEVWNDLIKNHMNFLGLQHFLIMKLSYYEDFVRVFYTNLKFTPIGDLYIEICSNRNEIRQMDWMNIANLRYDGVKLTLGMISEGVNFDRALTL</sequence>
<dbReference type="InterPro" id="IPR024752">
    <property type="entry name" value="Myb/SANT-like_dom"/>
</dbReference>
<accession>V7C8C9</accession>
<feature type="domain" description="Myb/SANT-like" evidence="1">
    <location>
        <begin position="49"/>
        <end position="97"/>
    </location>
</feature>
<dbReference type="EMBL" id="CM002290">
    <property type="protein sequence ID" value="ESW26437.1"/>
    <property type="molecule type" value="Genomic_DNA"/>
</dbReference>
<dbReference type="Pfam" id="PF12776">
    <property type="entry name" value="Myb_DNA-bind_3"/>
    <property type="match status" value="1"/>
</dbReference>
<reference evidence="3" key="1">
    <citation type="journal article" date="2014" name="Nat. Genet.">
        <title>A reference genome for common bean and genome-wide analysis of dual domestications.</title>
        <authorList>
            <person name="Schmutz J."/>
            <person name="McClean P.E."/>
            <person name="Mamidi S."/>
            <person name="Wu G.A."/>
            <person name="Cannon S.B."/>
            <person name="Grimwood J."/>
            <person name="Jenkins J."/>
            <person name="Shu S."/>
            <person name="Song Q."/>
            <person name="Chavarro C."/>
            <person name="Torres-Torres M."/>
            <person name="Geffroy V."/>
            <person name="Moghaddam S.M."/>
            <person name="Gao D."/>
            <person name="Abernathy B."/>
            <person name="Barry K."/>
            <person name="Blair M."/>
            <person name="Brick M.A."/>
            <person name="Chovatia M."/>
            <person name="Gepts P."/>
            <person name="Goodstein D.M."/>
            <person name="Gonzales M."/>
            <person name="Hellsten U."/>
            <person name="Hyten D.L."/>
            <person name="Jia G."/>
            <person name="Kelly J.D."/>
            <person name="Kudrna D."/>
            <person name="Lee R."/>
            <person name="Richard M.M."/>
            <person name="Miklas P.N."/>
            <person name="Osorno J.M."/>
            <person name="Rodrigues J."/>
            <person name="Thareau V."/>
            <person name="Urrea C.A."/>
            <person name="Wang M."/>
            <person name="Yu Y."/>
            <person name="Zhang M."/>
            <person name="Wing R.A."/>
            <person name="Cregan P.B."/>
            <person name="Rokhsar D.S."/>
            <person name="Jackson S.A."/>
        </authorList>
    </citation>
    <scope>NUCLEOTIDE SEQUENCE [LARGE SCALE GENOMIC DNA]</scope>
    <source>
        <strain evidence="3">cv. G19833</strain>
    </source>
</reference>
<evidence type="ECO:0000313" key="2">
    <source>
        <dbReference type="EMBL" id="ESW26437.1"/>
    </source>
</evidence>
<dbReference type="PANTHER" id="PTHR46929:SF4">
    <property type="entry name" value="MYB_SANT-LIKE DOMAIN-CONTAINING PROTEIN"/>
    <property type="match status" value="1"/>
</dbReference>
<dbReference type="OrthoDB" id="1734412at2759"/>
<gene>
    <name evidence="2" type="ORF">PHAVU_003G119600g</name>
</gene>
<keyword evidence="3" id="KW-1185">Reference proteome</keyword>
<organism evidence="2 3">
    <name type="scientific">Phaseolus vulgaris</name>
    <name type="common">Kidney bean</name>
    <name type="synonym">French bean</name>
    <dbReference type="NCBI Taxonomy" id="3885"/>
    <lineage>
        <taxon>Eukaryota</taxon>
        <taxon>Viridiplantae</taxon>
        <taxon>Streptophyta</taxon>
        <taxon>Embryophyta</taxon>
        <taxon>Tracheophyta</taxon>
        <taxon>Spermatophyta</taxon>
        <taxon>Magnoliopsida</taxon>
        <taxon>eudicotyledons</taxon>
        <taxon>Gunneridae</taxon>
        <taxon>Pentapetalae</taxon>
        <taxon>rosids</taxon>
        <taxon>fabids</taxon>
        <taxon>Fabales</taxon>
        <taxon>Fabaceae</taxon>
        <taxon>Papilionoideae</taxon>
        <taxon>50 kb inversion clade</taxon>
        <taxon>NPAAA clade</taxon>
        <taxon>indigoferoid/millettioid clade</taxon>
        <taxon>Phaseoleae</taxon>
        <taxon>Phaseolus</taxon>
    </lineage>
</organism>